<dbReference type="PANTHER" id="PTHR23501:SF198">
    <property type="entry name" value="AZOLE RESISTANCE PROTEIN 1-RELATED"/>
    <property type="match status" value="1"/>
</dbReference>
<evidence type="ECO:0000313" key="7">
    <source>
        <dbReference type="Proteomes" id="UP000800200"/>
    </source>
</evidence>
<dbReference type="PANTHER" id="PTHR23501">
    <property type="entry name" value="MAJOR FACILITATOR SUPERFAMILY"/>
    <property type="match status" value="1"/>
</dbReference>
<dbReference type="GO" id="GO:0005886">
    <property type="term" value="C:plasma membrane"/>
    <property type="evidence" value="ECO:0007669"/>
    <property type="project" value="TreeGrafter"/>
</dbReference>
<evidence type="ECO:0000313" key="6">
    <source>
        <dbReference type="EMBL" id="KAF2179872.1"/>
    </source>
</evidence>
<comment type="subcellular location">
    <subcellularLocation>
        <location evidence="1">Membrane</location>
        <topology evidence="1">Multi-pass membrane protein</topology>
    </subcellularLocation>
</comment>
<keyword evidence="2 5" id="KW-0812">Transmembrane</keyword>
<sequence>MGIWIPVLRSIFVSVLVAVGARLLSTFGLNTASEKWIGCQFIFGLGAGSSRQQAVLAMQAALEPLDFAIATPIVMLIEALGSALSILLPKGFSSLAWQSKVERVHRSLNLCFKAAPRRSETRLPYRFTQQSCNVQYRSNAIILCTCWTLGLTSCSRDCDS</sequence>
<evidence type="ECO:0000256" key="1">
    <source>
        <dbReference type="ARBA" id="ARBA00004141"/>
    </source>
</evidence>
<keyword evidence="7" id="KW-1185">Reference proteome</keyword>
<evidence type="ECO:0000256" key="2">
    <source>
        <dbReference type="ARBA" id="ARBA00022692"/>
    </source>
</evidence>
<protein>
    <submittedName>
        <fullName evidence="6">Uncharacterized protein</fullName>
    </submittedName>
</protein>
<feature type="transmembrane region" description="Helical" evidence="5">
    <location>
        <begin position="7"/>
        <end position="25"/>
    </location>
</feature>
<keyword evidence="3 5" id="KW-1133">Transmembrane helix</keyword>
<evidence type="ECO:0000256" key="5">
    <source>
        <dbReference type="SAM" id="Phobius"/>
    </source>
</evidence>
<reference evidence="6" key="1">
    <citation type="journal article" date="2020" name="Stud. Mycol.">
        <title>101 Dothideomycetes genomes: a test case for predicting lifestyles and emergence of pathogens.</title>
        <authorList>
            <person name="Haridas S."/>
            <person name="Albert R."/>
            <person name="Binder M."/>
            <person name="Bloem J."/>
            <person name="Labutti K."/>
            <person name="Salamov A."/>
            <person name="Andreopoulos B."/>
            <person name="Baker S."/>
            <person name="Barry K."/>
            <person name="Bills G."/>
            <person name="Bluhm B."/>
            <person name="Cannon C."/>
            <person name="Castanera R."/>
            <person name="Culley D."/>
            <person name="Daum C."/>
            <person name="Ezra D."/>
            <person name="Gonzalez J."/>
            <person name="Henrissat B."/>
            <person name="Kuo A."/>
            <person name="Liang C."/>
            <person name="Lipzen A."/>
            <person name="Lutzoni F."/>
            <person name="Magnuson J."/>
            <person name="Mondo S."/>
            <person name="Nolan M."/>
            <person name="Ohm R."/>
            <person name="Pangilinan J."/>
            <person name="Park H.-J."/>
            <person name="Ramirez L."/>
            <person name="Alfaro M."/>
            <person name="Sun H."/>
            <person name="Tritt A."/>
            <person name="Yoshinaga Y."/>
            <person name="Zwiers L.-H."/>
            <person name="Turgeon B."/>
            <person name="Goodwin S."/>
            <person name="Spatafora J."/>
            <person name="Crous P."/>
            <person name="Grigoriev I."/>
        </authorList>
    </citation>
    <scope>NUCLEOTIDE SEQUENCE</scope>
    <source>
        <strain evidence="6">CBS 207.26</strain>
    </source>
</reference>
<dbReference type="GO" id="GO:0022857">
    <property type="term" value="F:transmembrane transporter activity"/>
    <property type="evidence" value="ECO:0007669"/>
    <property type="project" value="TreeGrafter"/>
</dbReference>
<gene>
    <name evidence="6" type="ORF">K469DRAFT_297732</name>
</gene>
<evidence type="ECO:0000256" key="4">
    <source>
        <dbReference type="ARBA" id="ARBA00023136"/>
    </source>
</evidence>
<evidence type="ECO:0000256" key="3">
    <source>
        <dbReference type="ARBA" id="ARBA00022989"/>
    </source>
</evidence>
<dbReference type="Proteomes" id="UP000800200">
    <property type="component" value="Unassembled WGS sequence"/>
</dbReference>
<accession>A0A6A6DNA7</accession>
<name>A0A6A6DNA7_9PEZI</name>
<feature type="transmembrane region" description="Helical" evidence="5">
    <location>
        <begin position="67"/>
        <end position="88"/>
    </location>
</feature>
<keyword evidence="4 5" id="KW-0472">Membrane</keyword>
<dbReference type="AlphaFoldDB" id="A0A6A6DNA7"/>
<organism evidence="6 7">
    <name type="scientific">Zopfia rhizophila CBS 207.26</name>
    <dbReference type="NCBI Taxonomy" id="1314779"/>
    <lineage>
        <taxon>Eukaryota</taxon>
        <taxon>Fungi</taxon>
        <taxon>Dikarya</taxon>
        <taxon>Ascomycota</taxon>
        <taxon>Pezizomycotina</taxon>
        <taxon>Dothideomycetes</taxon>
        <taxon>Dothideomycetes incertae sedis</taxon>
        <taxon>Zopfiaceae</taxon>
        <taxon>Zopfia</taxon>
    </lineage>
</organism>
<proteinExistence type="predicted"/>
<dbReference type="EMBL" id="ML994662">
    <property type="protein sequence ID" value="KAF2179872.1"/>
    <property type="molecule type" value="Genomic_DNA"/>
</dbReference>